<reference evidence="1 3" key="2">
    <citation type="submission" date="2007-09" db="EMBL/GenBank/DDBJ databases">
        <authorList>
            <person name="Fulton L."/>
            <person name="Clifton S."/>
            <person name="Fulton B."/>
            <person name="Xu J."/>
            <person name="Minx P."/>
            <person name="Pepin K.H."/>
            <person name="Johnson M."/>
            <person name="Thiruvilangam P."/>
            <person name="Bhonagiri V."/>
            <person name="Nash W.E."/>
            <person name="Mardis E.R."/>
            <person name="Wilson R.K."/>
        </authorList>
    </citation>
    <scope>NUCLEOTIDE SEQUENCE [LARGE SCALE GENOMIC DNA]</scope>
    <source>
        <strain evidence="1 3">DSM 3991</strain>
    </source>
</reference>
<organism evidence="1 3">
    <name type="scientific">Amedibacillus dolichus DSM 3991</name>
    <dbReference type="NCBI Taxonomy" id="428127"/>
    <lineage>
        <taxon>Bacteria</taxon>
        <taxon>Bacillati</taxon>
        <taxon>Bacillota</taxon>
        <taxon>Erysipelotrichia</taxon>
        <taxon>Erysipelotrichales</taxon>
        <taxon>Erysipelotrichaceae</taxon>
        <taxon>Amedibacillus</taxon>
    </lineage>
</organism>
<name>A8RET2_9FIRM</name>
<dbReference type="eggNOG" id="COG1472">
    <property type="taxonomic scope" value="Bacteria"/>
</dbReference>
<comment type="caution">
    <text evidence="1">The sequence shown here is derived from an EMBL/GenBank/DDBJ whole genome shotgun (WGS) entry which is preliminary data.</text>
</comment>
<dbReference type="EMBL" id="ABAW02000025">
    <property type="protein sequence ID" value="EDP10151.1"/>
    <property type="molecule type" value="Genomic_DNA"/>
</dbReference>
<dbReference type="EMBL" id="ABAW02000025">
    <property type="protein sequence ID" value="EDP10061.1"/>
    <property type="molecule type" value="Genomic_DNA"/>
</dbReference>
<sequence length="188" mass="22079">MLYCKHRRRLDAMHWILKHKGKGECIENNGGKTLSYDANQGIRILEIDGYAFKDINGNGELDVFEDWRCPLSERIKDFVGKYHLYQKEGILYYPHGKLILPMEFYEEFESVHVRRLIMQLDESEDVFYIMEHSMIAVFILMMDNDYGVKKGGYLLDVLLRGMKLKVLENMAYTIVEVLQGYLSIAYNS</sequence>
<gene>
    <name evidence="1" type="ORF">EUBDOL_02075</name>
    <name evidence="2" type="ORF">EUBDOL_02165</name>
</gene>
<evidence type="ECO:0000313" key="3">
    <source>
        <dbReference type="Proteomes" id="UP000004090"/>
    </source>
</evidence>
<dbReference type="AlphaFoldDB" id="A8RET2"/>
<dbReference type="HOGENOM" id="CLU_1458899_0_0_9"/>
<dbReference type="Proteomes" id="UP000004090">
    <property type="component" value="Unassembled WGS sequence"/>
</dbReference>
<accession>A8RET2</accession>
<evidence type="ECO:0000313" key="1">
    <source>
        <dbReference type="EMBL" id="EDP10061.1"/>
    </source>
</evidence>
<evidence type="ECO:0000313" key="2">
    <source>
        <dbReference type="EMBL" id="EDP10151.1"/>
    </source>
</evidence>
<reference evidence="1 3" key="1">
    <citation type="submission" date="2007-09" db="EMBL/GenBank/DDBJ databases">
        <title>Draft genome sequence of Eubacterium dolichum (DSM 3991).</title>
        <authorList>
            <person name="Sudarsanam P."/>
            <person name="Ley R."/>
            <person name="Guruge J."/>
            <person name="Turnbaugh P.J."/>
            <person name="Mahowald M."/>
            <person name="Liep D."/>
            <person name="Gordon J."/>
        </authorList>
    </citation>
    <scope>NUCLEOTIDE SEQUENCE [LARGE SCALE GENOMIC DNA]</scope>
    <source>
        <strain evidence="1 3">DSM 3991</strain>
    </source>
</reference>
<protein>
    <submittedName>
        <fullName evidence="1">Uncharacterized protein</fullName>
    </submittedName>
</protein>
<dbReference type="STRING" id="428127.EUBDOL_02075"/>
<proteinExistence type="predicted"/>